<feature type="zinc finger region" description="dksA C4-type" evidence="4">
    <location>
        <begin position="47"/>
        <end position="71"/>
    </location>
</feature>
<geneLocation type="plasmid" evidence="6">
    <name>pSGSC3045-121</name>
</geneLocation>
<dbReference type="Gene3D" id="1.20.120.910">
    <property type="entry name" value="DksA, coiled-coil domain"/>
    <property type="match status" value="1"/>
</dbReference>
<dbReference type="InterPro" id="IPR020458">
    <property type="entry name" value="Znf_DskA_TraR_CS"/>
</dbReference>
<dbReference type="InterPro" id="IPR000962">
    <property type="entry name" value="Znf_DskA_TraR"/>
</dbReference>
<keyword evidence="6" id="KW-0614">Plasmid</keyword>
<accession>I3W4F4</accession>
<dbReference type="GO" id="GO:0008270">
    <property type="term" value="F:zinc ion binding"/>
    <property type="evidence" value="ECO:0007669"/>
    <property type="project" value="UniProtKB-KW"/>
</dbReference>
<dbReference type="AlphaFoldDB" id="I3W4F4"/>
<feature type="domain" description="Zinc finger DksA/TraR C4-type" evidence="5">
    <location>
        <begin position="46"/>
        <end position="76"/>
    </location>
</feature>
<dbReference type="EMBL" id="JQ418541">
    <property type="protein sequence ID" value="AFK90481.1"/>
    <property type="molecule type" value="Genomic_DNA"/>
</dbReference>
<evidence type="ECO:0000256" key="3">
    <source>
        <dbReference type="ARBA" id="ARBA00022833"/>
    </source>
</evidence>
<dbReference type="GO" id="GO:1900378">
    <property type="term" value="P:positive regulation of secondary metabolite biosynthetic process"/>
    <property type="evidence" value="ECO:0007669"/>
    <property type="project" value="TreeGrafter"/>
</dbReference>
<dbReference type="Pfam" id="PF01258">
    <property type="entry name" value="zf-dskA_traR"/>
    <property type="match status" value="1"/>
</dbReference>
<proteinExistence type="predicted"/>
<evidence type="ECO:0000259" key="5">
    <source>
        <dbReference type="Pfam" id="PF01258"/>
    </source>
</evidence>
<evidence type="ECO:0000256" key="1">
    <source>
        <dbReference type="ARBA" id="ARBA00022723"/>
    </source>
</evidence>
<name>I3W4F4_SALER</name>
<dbReference type="PANTHER" id="PTHR38777">
    <property type="entry name" value="FELS-2 PROPHAGE PROTEIN"/>
    <property type="match status" value="1"/>
</dbReference>
<evidence type="ECO:0000256" key="2">
    <source>
        <dbReference type="ARBA" id="ARBA00022771"/>
    </source>
</evidence>
<dbReference type="PANTHER" id="PTHR38777:SF1">
    <property type="entry name" value="DNAK SUPPRESSOR PROTEIN"/>
    <property type="match status" value="1"/>
</dbReference>
<dbReference type="SUPFAM" id="SSF57716">
    <property type="entry name" value="Glucocorticoid receptor-like (DNA-binding domain)"/>
    <property type="match status" value="1"/>
</dbReference>
<dbReference type="PROSITE" id="PS01102">
    <property type="entry name" value="ZF_DKSA_1"/>
    <property type="match status" value="1"/>
</dbReference>
<reference evidence="6" key="1">
    <citation type="submission" date="2012-01" db="EMBL/GenBank/DDBJ databases">
        <authorList>
            <person name="Summers A.O."/>
            <person name="Wireman J."/>
            <person name="Williams L.E."/>
        </authorList>
    </citation>
    <scope>NUCLEOTIDE SEQUENCE</scope>
    <source>
        <strain evidence="6">SGSC3045</strain>
        <plasmid evidence="6">pSGSC3045-121</plasmid>
    </source>
</reference>
<keyword evidence="2" id="KW-0863">Zinc-finger</keyword>
<dbReference type="PROSITE" id="PS51128">
    <property type="entry name" value="ZF_DKSA_2"/>
    <property type="match status" value="1"/>
</dbReference>
<sequence>MSGQHTQERVMADVLDQLQEQEDLIHRLHIQAVRQQLSVKGESLTRCECCGNRIQERRQKAIPGVRTCTECQRVLEIREKIIRGEGWEAEKPV</sequence>
<evidence type="ECO:0000256" key="4">
    <source>
        <dbReference type="PROSITE-ProRule" id="PRU00510"/>
    </source>
</evidence>
<evidence type="ECO:0000313" key="6">
    <source>
        <dbReference type="EMBL" id="AFK90481.1"/>
    </source>
</evidence>
<protein>
    <recommendedName>
        <fullName evidence="5">Zinc finger DksA/TraR C4-type domain-containing protein</fullName>
    </recommendedName>
</protein>
<keyword evidence="3" id="KW-0862">Zinc</keyword>
<organism evidence="6">
    <name type="scientific">Salmonella enterica subsp. salamae</name>
    <dbReference type="NCBI Taxonomy" id="59202"/>
    <lineage>
        <taxon>Bacteria</taxon>
        <taxon>Pseudomonadati</taxon>
        <taxon>Pseudomonadota</taxon>
        <taxon>Gammaproteobacteria</taxon>
        <taxon>Enterobacterales</taxon>
        <taxon>Enterobacteriaceae</taxon>
        <taxon>Salmonella</taxon>
    </lineage>
</organism>
<keyword evidence="1" id="KW-0479">Metal-binding</keyword>